<comment type="caution">
    <text evidence="1">The sequence shown here is derived from an EMBL/GenBank/DDBJ whole genome shotgun (WGS) entry which is preliminary data.</text>
</comment>
<sequence length="213" mass="23102">MSQKNPKGYIDETGQDFVTRLNEVGDALLTCHSGSSSAPSYKLAGTIWLDTAATPWLLKQYDGTDWITLFSVNATTNAAQAQDSDTVDGADAGNASGNVGLANGTICTNLNAEQHNGRKTKEIEIGVWNMDGFDTVVVGHGLTYSKIREVTFAIRNDADTKGSQSGQQDELWVVRWDSTNVILARKNGGVFDADADYDDNSINRGWITIEYVL</sequence>
<proteinExistence type="predicted"/>
<accession>A0A0F9P895</accession>
<dbReference type="EMBL" id="LAZR01005770">
    <property type="protein sequence ID" value="KKM97250.1"/>
    <property type="molecule type" value="Genomic_DNA"/>
</dbReference>
<evidence type="ECO:0000313" key="1">
    <source>
        <dbReference type="EMBL" id="KKM97250.1"/>
    </source>
</evidence>
<gene>
    <name evidence="1" type="ORF">LCGC14_1169940</name>
</gene>
<organism evidence="1">
    <name type="scientific">marine sediment metagenome</name>
    <dbReference type="NCBI Taxonomy" id="412755"/>
    <lineage>
        <taxon>unclassified sequences</taxon>
        <taxon>metagenomes</taxon>
        <taxon>ecological metagenomes</taxon>
    </lineage>
</organism>
<reference evidence="1" key="1">
    <citation type="journal article" date="2015" name="Nature">
        <title>Complex archaea that bridge the gap between prokaryotes and eukaryotes.</title>
        <authorList>
            <person name="Spang A."/>
            <person name="Saw J.H."/>
            <person name="Jorgensen S.L."/>
            <person name="Zaremba-Niedzwiedzka K."/>
            <person name="Martijn J."/>
            <person name="Lind A.E."/>
            <person name="van Eijk R."/>
            <person name="Schleper C."/>
            <person name="Guy L."/>
            <person name="Ettema T.J."/>
        </authorList>
    </citation>
    <scope>NUCLEOTIDE SEQUENCE</scope>
</reference>
<dbReference type="AlphaFoldDB" id="A0A0F9P895"/>
<name>A0A0F9P895_9ZZZZ</name>
<protein>
    <submittedName>
        <fullName evidence="1">Uncharacterized protein</fullName>
    </submittedName>
</protein>